<gene>
    <name evidence="2" type="ORF">SCP_1101620</name>
</gene>
<dbReference type="AlphaFoldDB" id="A0A401GZ94"/>
<accession>A0A401GZ94</accession>
<feature type="region of interest" description="Disordered" evidence="1">
    <location>
        <begin position="1"/>
        <end position="28"/>
    </location>
</feature>
<name>A0A401GZ94_9APHY</name>
<dbReference type="OrthoDB" id="4499271at2759"/>
<dbReference type="Proteomes" id="UP000287166">
    <property type="component" value="Unassembled WGS sequence"/>
</dbReference>
<reference evidence="2 3" key="1">
    <citation type="journal article" date="2018" name="Sci. Rep.">
        <title>Genome sequence of the cauliflower mushroom Sparassis crispa (Hanabiratake) and its association with beneficial usage.</title>
        <authorList>
            <person name="Kiyama R."/>
            <person name="Furutani Y."/>
            <person name="Kawaguchi K."/>
            <person name="Nakanishi T."/>
        </authorList>
    </citation>
    <scope>NUCLEOTIDE SEQUENCE [LARGE SCALE GENOMIC DNA]</scope>
</reference>
<dbReference type="RefSeq" id="XP_027618398.1">
    <property type="nucleotide sequence ID" value="XM_027762597.1"/>
</dbReference>
<organism evidence="2 3">
    <name type="scientific">Sparassis crispa</name>
    <dbReference type="NCBI Taxonomy" id="139825"/>
    <lineage>
        <taxon>Eukaryota</taxon>
        <taxon>Fungi</taxon>
        <taxon>Dikarya</taxon>
        <taxon>Basidiomycota</taxon>
        <taxon>Agaricomycotina</taxon>
        <taxon>Agaricomycetes</taxon>
        <taxon>Polyporales</taxon>
        <taxon>Sparassidaceae</taxon>
        <taxon>Sparassis</taxon>
    </lineage>
</organism>
<keyword evidence="3" id="KW-1185">Reference proteome</keyword>
<evidence type="ECO:0000313" key="2">
    <source>
        <dbReference type="EMBL" id="GBE87485.1"/>
    </source>
</evidence>
<comment type="caution">
    <text evidence="2">The sequence shown here is derived from an EMBL/GenBank/DDBJ whole genome shotgun (WGS) entry which is preliminary data.</text>
</comment>
<dbReference type="EMBL" id="BFAD01000011">
    <property type="protein sequence ID" value="GBE87485.1"/>
    <property type="molecule type" value="Genomic_DNA"/>
</dbReference>
<protein>
    <submittedName>
        <fullName evidence="2">Uncharacterized protein</fullName>
    </submittedName>
</protein>
<proteinExistence type="predicted"/>
<sequence>MTVRPSSDSSLDDSEAKSGPPVSAELKLSPSEHPWPACFSAAVSKVLSDAEIPNFLWGDLLNSWRGHPHLPNVCGFVVPSESLDKAVDAISHSGLSACHCEEPLHLADPSSGTFLPVHFAVPQPYSTVYLYLCPSSVLLDLIPLTPTHANPAALEHERFRVSLRDQYSAPRADTGVSAGLVGDTYALNVLTASSLVKALLLLDCLSPPERVGVGAMYSYVLHIMAVSDPGPYDFGSPSLQSLWERVFVQGDRSEETRRPLLGEIYGEWRERIPAGFYAE</sequence>
<dbReference type="GeneID" id="38784402"/>
<evidence type="ECO:0000313" key="3">
    <source>
        <dbReference type="Proteomes" id="UP000287166"/>
    </source>
</evidence>
<evidence type="ECO:0000256" key="1">
    <source>
        <dbReference type="SAM" id="MobiDB-lite"/>
    </source>
</evidence>
<dbReference type="InParanoid" id="A0A401GZ94"/>